<dbReference type="PANTHER" id="PTHR41252">
    <property type="entry name" value="BLR2505 PROTEIN"/>
    <property type="match status" value="1"/>
</dbReference>
<dbReference type="AlphaFoldDB" id="A0A6J6XIA5"/>
<gene>
    <name evidence="1" type="ORF">UFOPK3004_00330</name>
</gene>
<dbReference type="PANTHER" id="PTHR41252:SF1">
    <property type="entry name" value="BLR2505 PROTEIN"/>
    <property type="match status" value="1"/>
</dbReference>
<organism evidence="1">
    <name type="scientific">freshwater metagenome</name>
    <dbReference type="NCBI Taxonomy" id="449393"/>
    <lineage>
        <taxon>unclassified sequences</taxon>
        <taxon>metagenomes</taxon>
        <taxon>ecological metagenomes</taxon>
    </lineage>
</organism>
<sequence length="313" mass="35260">MSQALVAGQQFIDALDSNDYSEIIGTVDLGGTWWVDTGLDRAAGVHGFDPGDTRPWPLHGQMNMQEKTSLLKNIRLRFPDRCRQIRWNSFAGSHQAIVEVKGDGTTSEGKRYQNRYAFVLDVENGLVKHVREYLDTKHAADIFANVKMGSPSTYNWKVLDTVTSGTSLDALAIEFCQAITDANPDRMKSIAANDATWWADTGTKREIGDFDRAPTDDSKLIGNVNLWRRVEQLPGLTKTFNSGWILHPTRIVSDGQSISIEASSNGQRIDPKTSELKTYQNRYCFIIETQEKKITKVREYCDTQHAFDVFRMG</sequence>
<name>A0A6J6XIA5_9ZZZZ</name>
<accession>A0A6J6XIA5</accession>
<proteinExistence type="predicted"/>
<dbReference type="InterPro" id="IPR032710">
    <property type="entry name" value="NTF2-like_dom_sf"/>
</dbReference>
<dbReference type="EMBL" id="CAFAAL010000015">
    <property type="protein sequence ID" value="CAB4795493.1"/>
    <property type="molecule type" value="Genomic_DNA"/>
</dbReference>
<dbReference type="SUPFAM" id="SSF54427">
    <property type="entry name" value="NTF2-like"/>
    <property type="match status" value="2"/>
</dbReference>
<evidence type="ECO:0000313" key="1">
    <source>
        <dbReference type="EMBL" id="CAB4795493.1"/>
    </source>
</evidence>
<protein>
    <submittedName>
        <fullName evidence="1">Unannotated protein</fullName>
    </submittedName>
</protein>
<reference evidence="1" key="1">
    <citation type="submission" date="2020-05" db="EMBL/GenBank/DDBJ databases">
        <authorList>
            <person name="Chiriac C."/>
            <person name="Salcher M."/>
            <person name="Ghai R."/>
            <person name="Kavagutti S V."/>
        </authorList>
    </citation>
    <scope>NUCLEOTIDE SEQUENCE</scope>
</reference>
<dbReference type="Gene3D" id="3.10.450.50">
    <property type="match status" value="2"/>
</dbReference>